<keyword evidence="3" id="KW-1185">Reference proteome</keyword>
<evidence type="ECO:0000313" key="3">
    <source>
        <dbReference type="Proteomes" id="UP001066276"/>
    </source>
</evidence>
<proteinExistence type="predicted"/>
<dbReference type="EMBL" id="JANPWB010000002">
    <property type="protein sequence ID" value="KAJ1204877.1"/>
    <property type="molecule type" value="Genomic_DNA"/>
</dbReference>
<sequence>MTVPGCGSKEIGLSHLAFSKSGAHLRNTPAEILTSLDRAASDVKNGDASGCFVTEVNVSEDLDYDGGSDEWEEGEVQEDGEVSLPMVQGTSTGGATDPSVGVLQQSSADDGGTTVQWKEAHRGSRKVRQKAGGLLPSGKKDWWWDTQNDRTGVGDGVTEGAGKQTKEMRGGKEQTQEPNNSNVA</sequence>
<evidence type="ECO:0000313" key="2">
    <source>
        <dbReference type="EMBL" id="KAJ1204877.1"/>
    </source>
</evidence>
<reference evidence="2" key="1">
    <citation type="journal article" date="2022" name="bioRxiv">
        <title>Sequencing and chromosome-scale assembly of the giantPleurodeles waltlgenome.</title>
        <authorList>
            <person name="Brown T."/>
            <person name="Elewa A."/>
            <person name="Iarovenko S."/>
            <person name="Subramanian E."/>
            <person name="Araus A.J."/>
            <person name="Petzold A."/>
            <person name="Susuki M."/>
            <person name="Suzuki K.-i.T."/>
            <person name="Hayashi T."/>
            <person name="Toyoda A."/>
            <person name="Oliveira C."/>
            <person name="Osipova E."/>
            <person name="Leigh N.D."/>
            <person name="Simon A."/>
            <person name="Yun M.H."/>
        </authorList>
    </citation>
    <scope>NUCLEOTIDE SEQUENCE</scope>
    <source>
        <strain evidence="2">20211129_DDA</strain>
        <tissue evidence="2">Liver</tissue>
    </source>
</reference>
<accession>A0AAV7VTS2</accession>
<dbReference type="AlphaFoldDB" id="A0AAV7VTS2"/>
<feature type="compositionally biased region" description="Basic and acidic residues" evidence="1">
    <location>
        <begin position="164"/>
        <end position="175"/>
    </location>
</feature>
<comment type="caution">
    <text evidence="2">The sequence shown here is derived from an EMBL/GenBank/DDBJ whole genome shotgun (WGS) entry which is preliminary data.</text>
</comment>
<gene>
    <name evidence="2" type="ORF">NDU88_000315</name>
</gene>
<feature type="compositionally biased region" description="Polar residues" evidence="1">
    <location>
        <begin position="102"/>
        <end position="116"/>
    </location>
</feature>
<evidence type="ECO:0000256" key="1">
    <source>
        <dbReference type="SAM" id="MobiDB-lite"/>
    </source>
</evidence>
<protein>
    <submittedName>
        <fullName evidence="2">Uncharacterized protein</fullName>
    </submittedName>
</protein>
<dbReference type="Proteomes" id="UP001066276">
    <property type="component" value="Chromosome 1_2"/>
</dbReference>
<name>A0AAV7VTS2_PLEWA</name>
<feature type="region of interest" description="Disordered" evidence="1">
    <location>
        <begin position="85"/>
        <end position="184"/>
    </location>
</feature>
<organism evidence="2 3">
    <name type="scientific">Pleurodeles waltl</name>
    <name type="common">Iberian ribbed newt</name>
    <dbReference type="NCBI Taxonomy" id="8319"/>
    <lineage>
        <taxon>Eukaryota</taxon>
        <taxon>Metazoa</taxon>
        <taxon>Chordata</taxon>
        <taxon>Craniata</taxon>
        <taxon>Vertebrata</taxon>
        <taxon>Euteleostomi</taxon>
        <taxon>Amphibia</taxon>
        <taxon>Batrachia</taxon>
        <taxon>Caudata</taxon>
        <taxon>Salamandroidea</taxon>
        <taxon>Salamandridae</taxon>
        <taxon>Pleurodelinae</taxon>
        <taxon>Pleurodeles</taxon>
    </lineage>
</organism>